<comment type="caution">
    <text evidence="1">The sequence shown here is derived from an EMBL/GenBank/DDBJ whole genome shotgun (WGS) entry which is preliminary data.</text>
</comment>
<evidence type="ECO:0000313" key="1">
    <source>
        <dbReference type="EMBL" id="KPL53607.1"/>
    </source>
</evidence>
<sequence>MADEFDINYGKFRAMVADDVAMIAFEPTGSSLTTYRGETLVIQLANGTSRADADALAATLNSMAFKVSIRDLSAV</sequence>
<organism evidence="1 2">
    <name type="scientific">Prosthecodimorpha hirschii</name>
    <dbReference type="NCBI Taxonomy" id="665126"/>
    <lineage>
        <taxon>Bacteria</taxon>
        <taxon>Pseudomonadati</taxon>
        <taxon>Pseudomonadota</taxon>
        <taxon>Alphaproteobacteria</taxon>
        <taxon>Hyphomicrobiales</taxon>
        <taxon>Ancalomicrobiaceae</taxon>
        <taxon>Prosthecodimorpha</taxon>
    </lineage>
</organism>
<dbReference type="RefSeq" id="WP_054359771.1">
    <property type="nucleotide sequence ID" value="NZ_LJYW01000001.1"/>
</dbReference>
<dbReference type="EMBL" id="LJYW01000001">
    <property type="protein sequence ID" value="KPL53607.1"/>
    <property type="molecule type" value="Genomic_DNA"/>
</dbReference>
<gene>
    <name evidence="1" type="ORF">ABB55_16450</name>
</gene>
<evidence type="ECO:0000313" key="2">
    <source>
        <dbReference type="Proteomes" id="UP000048984"/>
    </source>
</evidence>
<reference evidence="1 2" key="1">
    <citation type="submission" date="2015-09" db="EMBL/GenBank/DDBJ databases">
        <authorList>
            <person name="Jackson K.R."/>
            <person name="Lunt B.L."/>
            <person name="Fisher J.N.B."/>
            <person name="Gardner A.V."/>
            <person name="Bailey M.E."/>
            <person name="Deus L.M."/>
            <person name="Earl A.S."/>
            <person name="Gibby P.D."/>
            <person name="Hartmann K.A."/>
            <person name="Liu J.E."/>
            <person name="Manci A.M."/>
            <person name="Nielsen D.A."/>
            <person name="Solomon M.B."/>
            <person name="Breakwell D.P."/>
            <person name="Burnett S.H."/>
            <person name="Grose J.H."/>
        </authorList>
    </citation>
    <scope>NUCLEOTIDE SEQUENCE [LARGE SCALE GENOMIC DNA]</scope>
    <source>
        <strain evidence="1 2">16</strain>
    </source>
</reference>
<proteinExistence type="predicted"/>
<protein>
    <submittedName>
        <fullName evidence="1">Uncharacterized protein</fullName>
    </submittedName>
</protein>
<reference evidence="1 2" key="2">
    <citation type="submission" date="2015-10" db="EMBL/GenBank/DDBJ databases">
        <title>Draft Genome Sequence of Prosthecomicrobium hirschii ATCC 27832.</title>
        <authorList>
            <person name="Daniel J."/>
            <person name="Givan S.A."/>
            <person name="Brun Y.V."/>
            <person name="Brown P.J."/>
        </authorList>
    </citation>
    <scope>NUCLEOTIDE SEQUENCE [LARGE SCALE GENOMIC DNA]</scope>
    <source>
        <strain evidence="1 2">16</strain>
    </source>
</reference>
<dbReference type="AlphaFoldDB" id="A0A0P6VLX0"/>
<accession>A0A0P6VLX0</accession>
<keyword evidence="2" id="KW-1185">Reference proteome</keyword>
<dbReference type="Proteomes" id="UP000048984">
    <property type="component" value="Unassembled WGS sequence"/>
</dbReference>
<name>A0A0P6VLX0_9HYPH</name>